<dbReference type="InterPro" id="IPR020449">
    <property type="entry name" value="Tscrpt_reg_AraC-type_HTH"/>
</dbReference>
<evidence type="ECO:0000313" key="5">
    <source>
        <dbReference type="EMBL" id="MCL6273602.1"/>
    </source>
</evidence>
<evidence type="ECO:0000256" key="3">
    <source>
        <dbReference type="ARBA" id="ARBA00023163"/>
    </source>
</evidence>
<accession>A0ABT0PQD5</accession>
<dbReference type="InterPro" id="IPR009057">
    <property type="entry name" value="Homeodomain-like_sf"/>
</dbReference>
<keyword evidence="2" id="KW-0238">DNA-binding</keyword>
<dbReference type="Proteomes" id="UP001203607">
    <property type="component" value="Unassembled WGS sequence"/>
</dbReference>
<dbReference type="Gene3D" id="1.10.10.60">
    <property type="entry name" value="Homeodomain-like"/>
    <property type="match status" value="2"/>
</dbReference>
<dbReference type="InterPro" id="IPR018062">
    <property type="entry name" value="HTH_AraC-typ_CS"/>
</dbReference>
<keyword evidence="3" id="KW-0804">Transcription</keyword>
<organism evidence="5 6">
    <name type="scientific">Flagellimonas spongiicola</name>
    <dbReference type="NCBI Taxonomy" id="2942208"/>
    <lineage>
        <taxon>Bacteria</taxon>
        <taxon>Pseudomonadati</taxon>
        <taxon>Bacteroidota</taxon>
        <taxon>Flavobacteriia</taxon>
        <taxon>Flavobacteriales</taxon>
        <taxon>Flavobacteriaceae</taxon>
        <taxon>Flagellimonas</taxon>
    </lineage>
</organism>
<dbReference type="InterPro" id="IPR037923">
    <property type="entry name" value="HTH-like"/>
</dbReference>
<feature type="domain" description="HTH araC/xylS-type" evidence="4">
    <location>
        <begin position="187"/>
        <end position="284"/>
    </location>
</feature>
<dbReference type="PRINTS" id="PR00032">
    <property type="entry name" value="HTHARAC"/>
</dbReference>
<dbReference type="InterPro" id="IPR003313">
    <property type="entry name" value="AraC-bd"/>
</dbReference>
<dbReference type="Pfam" id="PF12833">
    <property type="entry name" value="HTH_18"/>
    <property type="match status" value="1"/>
</dbReference>
<dbReference type="SUPFAM" id="SSF46689">
    <property type="entry name" value="Homeodomain-like"/>
    <property type="match status" value="2"/>
</dbReference>
<evidence type="ECO:0000259" key="4">
    <source>
        <dbReference type="PROSITE" id="PS01124"/>
    </source>
</evidence>
<comment type="caution">
    <text evidence="5">The sequence shown here is derived from an EMBL/GenBank/DDBJ whole genome shotgun (WGS) entry which is preliminary data.</text>
</comment>
<dbReference type="PROSITE" id="PS00041">
    <property type="entry name" value="HTH_ARAC_FAMILY_1"/>
    <property type="match status" value="1"/>
</dbReference>
<gene>
    <name evidence="5" type="ORF">M3P19_06245</name>
</gene>
<name>A0ABT0PQD5_9FLAO</name>
<dbReference type="PANTHER" id="PTHR43280">
    <property type="entry name" value="ARAC-FAMILY TRANSCRIPTIONAL REGULATOR"/>
    <property type="match status" value="1"/>
</dbReference>
<dbReference type="EMBL" id="JAMFMA010000001">
    <property type="protein sequence ID" value="MCL6273602.1"/>
    <property type="molecule type" value="Genomic_DNA"/>
</dbReference>
<dbReference type="PROSITE" id="PS01124">
    <property type="entry name" value="HTH_ARAC_FAMILY_2"/>
    <property type="match status" value="1"/>
</dbReference>
<dbReference type="Gene3D" id="2.60.120.10">
    <property type="entry name" value="Jelly Rolls"/>
    <property type="match status" value="1"/>
</dbReference>
<dbReference type="InterPro" id="IPR014710">
    <property type="entry name" value="RmlC-like_jellyroll"/>
</dbReference>
<dbReference type="RefSeq" id="WP_249656774.1">
    <property type="nucleotide sequence ID" value="NZ_JAMFMA010000001.1"/>
</dbReference>
<sequence>MPQNQTNRRVVFKLSDMGFSGFRDFGYYNYNSVEPELEVHSHQNVMEICYCLRGQQYYDLNGEMVKLKGNDILIVPANTNHSTGTYPEDIGALYWLQVIVDPKTTPLCHLSREHSKYLLTGLDKQSKRVFSGSRSLKATLLKLKNLLEQELDTLGKLNVSQLLIQILLDTLLLAKNPQLIVPAERVIALESYINENVNRMIYVDELANQVNLSTAYFKSWFKEKLGTSPRAYINRLKIEHAKTELLQAKSVTEVAYSLGFSSSQYFSTTFKKYVGKSPNTYRAEMSN</sequence>
<evidence type="ECO:0000256" key="1">
    <source>
        <dbReference type="ARBA" id="ARBA00023015"/>
    </source>
</evidence>
<dbReference type="Pfam" id="PF02311">
    <property type="entry name" value="AraC_binding"/>
    <property type="match status" value="1"/>
</dbReference>
<keyword evidence="6" id="KW-1185">Reference proteome</keyword>
<dbReference type="SMART" id="SM00342">
    <property type="entry name" value="HTH_ARAC"/>
    <property type="match status" value="1"/>
</dbReference>
<dbReference type="PANTHER" id="PTHR43280:SF28">
    <property type="entry name" value="HTH-TYPE TRANSCRIPTIONAL ACTIVATOR RHAS"/>
    <property type="match status" value="1"/>
</dbReference>
<keyword evidence="1" id="KW-0805">Transcription regulation</keyword>
<evidence type="ECO:0000256" key="2">
    <source>
        <dbReference type="ARBA" id="ARBA00023125"/>
    </source>
</evidence>
<reference evidence="5 6" key="1">
    <citation type="submission" date="2022-05" db="EMBL/GenBank/DDBJ databases">
        <authorList>
            <person name="Park J.-S."/>
        </authorList>
    </citation>
    <scope>NUCLEOTIDE SEQUENCE [LARGE SCALE GENOMIC DNA]</scope>
    <source>
        <strain evidence="5 6">2012CJ35-5</strain>
    </source>
</reference>
<evidence type="ECO:0000313" key="6">
    <source>
        <dbReference type="Proteomes" id="UP001203607"/>
    </source>
</evidence>
<dbReference type="InterPro" id="IPR018060">
    <property type="entry name" value="HTH_AraC"/>
</dbReference>
<protein>
    <submittedName>
        <fullName evidence="5">AraC family transcriptional regulator</fullName>
    </submittedName>
</protein>
<dbReference type="SUPFAM" id="SSF51215">
    <property type="entry name" value="Regulatory protein AraC"/>
    <property type="match status" value="1"/>
</dbReference>
<proteinExistence type="predicted"/>